<dbReference type="OrthoDB" id="137652at2157"/>
<feature type="transmembrane region" description="Helical" evidence="2">
    <location>
        <begin position="125"/>
        <end position="152"/>
    </location>
</feature>
<dbReference type="RefSeq" id="WP_097378806.1">
    <property type="nucleotide sequence ID" value="NZ_NXNI01000001.1"/>
</dbReference>
<evidence type="ECO:0000256" key="1">
    <source>
        <dbReference type="SAM" id="MobiDB-lite"/>
    </source>
</evidence>
<evidence type="ECO:0000313" key="3">
    <source>
        <dbReference type="EMBL" id="PCR89863.1"/>
    </source>
</evidence>
<feature type="transmembrane region" description="Helical" evidence="2">
    <location>
        <begin position="269"/>
        <end position="292"/>
    </location>
</feature>
<organism evidence="3 4">
    <name type="scientific">Natrinema ejinorense</name>
    <dbReference type="NCBI Taxonomy" id="373386"/>
    <lineage>
        <taxon>Archaea</taxon>
        <taxon>Methanobacteriati</taxon>
        <taxon>Methanobacteriota</taxon>
        <taxon>Stenosarchaea group</taxon>
        <taxon>Halobacteria</taxon>
        <taxon>Halobacteriales</taxon>
        <taxon>Natrialbaceae</taxon>
        <taxon>Natrinema</taxon>
    </lineage>
</organism>
<feature type="compositionally biased region" description="Acidic residues" evidence="1">
    <location>
        <begin position="380"/>
        <end position="389"/>
    </location>
</feature>
<accession>A0A2A5QSX7</accession>
<evidence type="ECO:0000256" key="2">
    <source>
        <dbReference type="SAM" id="Phobius"/>
    </source>
</evidence>
<dbReference type="EMBL" id="NXNI01000001">
    <property type="protein sequence ID" value="PCR89863.1"/>
    <property type="molecule type" value="Genomic_DNA"/>
</dbReference>
<reference evidence="3 4" key="1">
    <citation type="submission" date="2017-09" db="EMBL/GenBank/DDBJ databases">
        <title>Genome sequences of Natrinema ejinorence JCM 13890T.</title>
        <authorList>
            <person name="Roh S.W."/>
            <person name="Kim Y.B."/>
            <person name="Kim J.Y."/>
        </authorList>
    </citation>
    <scope>NUCLEOTIDE SEQUENCE [LARGE SCALE GENOMIC DNA]</scope>
    <source>
        <strain evidence="3 4">JCM 13890</strain>
    </source>
</reference>
<evidence type="ECO:0008006" key="5">
    <source>
        <dbReference type="Google" id="ProtNLM"/>
    </source>
</evidence>
<dbReference type="Pfam" id="PF24400">
    <property type="entry name" value="DUF7544"/>
    <property type="match status" value="1"/>
</dbReference>
<feature type="transmembrane region" description="Helical" evidence="2">
    <location>
        <begin position="74"/>
        <end position="104"/>
    </location>
</feature>
<dbReference type="InterPro" id="IPR055966">
    <property type="entry name" value="DUF7544"/>
</dbReference>
<keyword evidence="2" id="KW-0472">Membrane</keyword>
<proteinExistence type="predicted"/>
<feature type="transmembrane region" description="Helical" evidence="2">
    <location>
        <begin position="217"/>
        <end position="234"/>
    </location>
</feature>
<gene>
    <name evidence="3" type="ORF">CP557_04515</name>
</gene>
<feature type="transmembrane region" description="Helical" evidence="2">
    <location>
        <begin position="240"/>
        <end position="262"/>
    </location>
</feature>
<name>A0A2A5QSX7_9EURY</name>
<keyword evidence="4" id="KW-1185">Reference proteome</keyword>
<keyword evidence="2" id="KW-0812">Transmembrane</keyword>
<evidence type="ECO:0000313" key="4">
    <source>
        <dbReference type="Proteomes" id="UP000219689"/>
    </source>
</evidence>
<sequence>MDAIDDISDAIDVTRNRLTPVRRGTWLRLALVVFFVSSLGFGAPGFPGGNTDTGPDGPTVDGEQPTEEVLTEEVLFWVLVILAIVLVLWLVYEAIAAVMEFVFLESLRSSEVHVRRYFSANLGKGLWLFAFRLGLRLVVGLFVIAPAALLFLSMDAGLGGATIVLLVPYLLYALALGLVYAIVMRFTTDFVTPVMLLEDRGVLDSWSRFWATIKANWAEYVVYLLLVWILQLVVGIAASFVIAFGGLILAIPFGIVVFLLVVTLDTVGAILAILVAIVGLLLFTVLVLLLAVPITTYFRYYALLVLGDTEGDFDLIPDRREAVRDGGSGPTGRTGRGDENGSGGFDPDDGPDSDRSNGWDDRDDDRWDDEPGDRNHGGDSDEDDEYGWR</sequence>
<feature type="transmembrane region" description="Helical" evidence="2">
    <location>
        <begin position="25"/>
        <end position="46"/>
    </location>
</feature>
<feature type="region of interest" description="Disordered" evidence="1">
    <location>
        <begin position="320"/>
        <end position="389"/>
    </location>
</feature>
<feature type="compositionally biased region" description="Acidic residues" evidence="1">
    <location>
        <begin position="361"/>
        <end position="371"/>
    </location>
</feature>
<keyword evidence="2" id="KW-1133">Transmembrane helix</keyword>
<feature type="transmembrane region" description="Helical" evidence="2">
    <location>
        <begin position="158"/>
        <end position="183"/>
    </location>
</feature>
<comment type="caution">
    <text evidence="3">The sequence shown here is derived from an EMBL/GenBank/DDBJ whole genome shotgun (WGS) entry which is preliminary data.</text>
</comment>
<protein>
    <recommendedName>
        <fullName evidence="5">Glycerophosphoryl diester phosphodiesterase membrane domain-containing protein</fullName>
    </recommendedName>
</protein>
<feature type="compositionally biased region" description="Gly residues" evidence="1">
    <location>
        <begin position="326"/>
        <end position="344"/>
    </location>
</feature>
<dbReference type="AlphaFoldDB" id="A0A2A5QSX7"/>
<dbReference type="Proteomes" id="UP000219689">
    <property type="component" value="Unassembled WGS sequence"/>
</dbReference>